<dbReference type="Pfam" id="PF02321">
    <property type="entry name" value="OEP"/>
    <property type="match status" value="1"/>
</dbReference>
<dbReference type="KEGG" id="sfc:Spiaf_2315"/>
<dbReference type="Proteomes" id="UP000007383">
    <property type="component" value="Chromosome"/>
</dbReference>
<dbReference type="RefSeq" id="WP_014456329.1">
    <property type="nucleotide sequence ID" value="NC_017098.1"/>
</dbReference>
<dbReference type="Gene3D" id="1.20.1600.10">
    <property type="entry name" value="Outer membrane efflux proteins (OEP)"/>
    <property type="match status" value="2"/>
</dbReference>
<dbReference type="SUPFAM" id="SSF56954">
    <property type="entry name" value="Outer membrane efflux proteins (OEP)"/>
    <property type="match status" value="1"/>
</dbReference>
<organism evidence="3 4">
    <name type="scientific">Spirochaeta africana (strain ATCC 700263 / DSM 8902 / Z-7692)</name>
    <dbReference type="NCBI Taxonomy" id="889378"/>
    <lineage>
        <taxon>Bacteria</taxon>
        <taxon>Pseudomonadati</taxon>
        <taxon>Spirochaetota</taxon>
        <taxon>Spirochaetia</taxon>
        <taxon>Spirochaetales</taxon>
        <taxon>Spirochaetaceae</taxon>
        <taxon>Spirochaeta</taxon>
    </lineage>
</organism>
<evidence type="ECO:0000256" key="1">
    <source>
        <dbReference type="ARBA" id="ARBA00007613"/>
    </source>
</evidence>
<dbReference type="HOGENOM" id="CLU_593007_0_0_12"/>
<name>H9ULF4_SPIAZ</name>
<accession>H9ULF4</accession>
<gene>
    <name evidence="3" type="ordered locus">Spiaf_2315</name>
</gene>
<keyword evidence="2" id="KW-0175">Coiled coil</keyword>
<dbReference type="AlphaFoldDB" id="H9ULF4"/>
<dbReference type="GO" id="GO:0015562">
    <property type="term" value="F:efflux transmembrane transporter activity"/>
    <property type="evidence" value="ECO:0007669"/>
    <property type="project" value="InterPro"/>
</dbReference>
<dbReference type="EMBL" id="CP003282">
    <property type="protein sequence ID" value="AFG38347.1"/>
    <property type="molecule type" value="Genomic_DNA"/>
</dbReference>
<feature type="coiled-coil region" evidence="2">
    <location>
        <begin position="351"/>
        <end position="378"/>
    </location>
</feature>
<sequence>MRVKRNKTGCHLQRNLLATALLILVAGVVIPQEIGVFLDRIAAVPVVVEARHSYEDAVRSLRAAEYRGDLLLGLDSGARHRLLEDEETQDRVDPSYGVSLDIPVMLSDSEQARLEQRRIELAVAEQHLLNARMEAFLQIFAAYTDLYLAQAELSLLEGELHAADQSWQRSRDLFAAGDIPLTDLLERDEDRHAAALALDAGVFAIQDAAARLQLLTGIEPDRTVSPRTHTAEWEPGQLPADPADQRSILLQNHPEVVQKTAATTIAGIHTQAVPSDVAVSLRVSWTADEHSFSASWGTARPVLGLGYSLQPGDGSRDSSAILSWSAGISWALGSGRSQALEAARAAEEYAHDRLDRVVQEAEAELAALQRDLQVAEGRRDAAARGVERATIYRDIAGTRAAAGQLLPGEESAAELAHERAVLRLERSEMELRQAEWRLVQYGGDLSLLPYAMRQFIQGGIE</sequence>
<dbReference type="STRING" id="889378.Spiaf_2315"/>
<evidence type="ECO:0000256" key="2">
    <source>
        <dbReference type="SAM" id="Coils"/>
    </source>
</evidence>
<evidence type="ECO:0000313" key="4">
    <source>
        <dbReference type="Proteomes" id="UP000007383"/>
    </source>
</evidence>
<dbReference type="PANTHER" id="PTHR30203">
    <property type="entry name" value="OUTER MEMBRANE CATION EFFLUX PROTEIN"/>
    <property type="match status" value="1"/>
</dbReference>
<evidence type="ECO:0000313" key="3">
    <source>
        <dbReference type="EMBL" id="AFG38347.1"/>
    </source>
</evidence>
<comment type="similarity">
    <text evidence="1">Belongs to the outer membrane factor (OMF) (TC 1.B.17) family.</text>
</comment>
<keyword evidence="4" id="KW-1185">Reference proteome</keyword>
<dbReference type="InterPro" id="IPR010131">
    <property type="entry name" value="MdtP/NodT-like"/>
</dbReference>
<protein>
    <submittedName>
        <fullName evidence="3">Outer membrane protein</fullName>
    </submittedName>
</protein>
<proteinExistence type="inferred from homology"/>
<dbReference type="InterPro" id="IPR003423">
    <property type="entry name" value="OMP_efflux"/>
</dbReference>
<dbReference type="PATRIC" id="fig|889378.3.peg.2289"/>
<reference evidence="4" key="1">
    <citation type="journal article" date="2013" name="Stand. Genomic Sci.">
        <title>Complete genome sequence of the halophilic bacterium Spirochaeta africana type strain (Z-7692(T)) from the alkaline Lake Magadi in the East African Rift.</title>
        <authorList>
            <person name="Liolos K."/>
            <person name="Abt B."/>
            <person name="Scheuner C."/>
            <person name="Teshima H."/>
            <person name="Held B."/>
            <person name="Lapidus A."/>
            <person name="Nolan M."/>
            <person name="Lucas S."/>
            <person name="Deshpande S."/>
            <person name="Cheng J.F."/>
            <person name="Tapia R."/>
            <person name="Goodwin L.A."/>
            <person name="Pitluck S."/>
            <person name="Pagani I."/>
            <person name="Ivanova N."/>
            <person name="Mavromatis K."/>
            <person name="Mikhailova N."/>
            <person name="Huntemann M."/>
            <person name="Pati A."/>
            <person name="Chen A."/>
            <person name="Palaniappan K."/>
            <person name="Land M."/>
            <person name="Rohde M."/>
            <person name="Tindall B.J."/>
            <person name="Detter J.C."/>
            <person name="Goker M."/>
            <person name="Bristow J."/>
            <person name="Eisen J.A."/>
            <person name="Markowitz V."/>
            <person name="Hugenholtz P."/>
            <person name="Woyke T."/>
            <person name="Klenk H.P."/>
            <person name="Kyrpides N.C."/>
        </authorList>
    </citation>
    <scope>NUCLEOTIDE SEQUENCE</scope>
    <source>
        <strain evidence="4">ATCC 700263 / DSM 8902 / Z-7692</strain>
    </source>
</reference>